<keyword evidence="1" id="KW-1133">Transmembrane helix</keyword>
<feature type="transmembrane region" description="Helical" evidence="1">
    <location>
        <begin position="25"/>
        <end position="43"/>
    </location>
</feature>
<accession>A0ABQ7K3L0</accession>
<dbReference type="EMBL" id="JAAAIM010000269">
    <property type="protein sequence ID" value="KAG0290866.1"/>
    <property type="molecule type" value="Genomic_DNA"/>
</dbReference>
<evidence type="ECO:0000313" key="3">
    <source>
        <dbReference type="Proteomes" id="UP001194696"/>
    </source>
</evidence>
<evidence type="ECO:0000256" key="1">
    <source>
        <dbReference type="SAM" id="Phobius"/>
    </source>
</evidence>
<dbReference type="Proteomes" id="UP001194696">
    <property type="component" value="Unassembled WGS sequence"/>
</dbReference>
<proteinExistence type="predicted"/>
<protein>
    <recommendedName>
        <fullName evidence="4">DUF202 domain-containing protein</fullName>
    </recommendedName>
</protein>
<keyword evidence="3" id="KW-1185">Reference proteome</keyword>
<keyword evidence="1" id="KW-0472">Membrane</keyword>
<comment type="caution">
    <text evidence="2">The sequence shown here is derived from an EMBL/GenBank/DDBJ whole genome shotgun (WGS) entry which is preliminary data.</text>
</comment>
<keyword evidence="1" id="KW-0812">Transmembrane</keyword>
<feature type="transmembrane region" description="Helical" evidence="1">
    <location>
        <begin position="63"/>
        <end position="86"/>
    </location>
</feature>
<name>A0ABQ7K3L0_9FUNG</name>
<sequence>MTLDSVKENDGEEKDTIHKDRLSRAVGYVCFAVAFLSAIYSSLKYLRNIRRISTRYPFAQAGAWTFTVGMIIGTIIMVALVLAYTMPV</sequence>
<evidence type="ECO:0000313" key="2">
    <source>
        <dbReference type="EMBL" id="KAG0290866.1"/>
    </source>
</evidence>
<organism evidence="2 3">
    <name type="scientific">Linnemannia gamsii</name>
    <dbReference type="NCBI Taxonomy" id="64522"/>
    <lineage>
        <taxon>Eukaryota</taxon>
        <taxon>Fungi</taxon>
        <taxon>Fungi incertae sedis</taxon>
        <taxon>Mucoromycota</taxon>
        <taxon>Mortierellomycotina</taxon>
        <taxon>Mortierellomycetes</taxon>
        <taxon>Mortierellales</taxon>
        <taxon>Mortierellaceae</taxon>
        <taxon>Linnemannia</taxon>
    </lineage>
</organism>
<reference evidence="2 3" key="1">
    <citation type="journal article" date="2020" name="Fungal Divers.">
        <title>Resolving the Mortierellaceae phylogeny through synthesis of multi-gene phylogenetics and phylogenomics.</title>
        <authorList>
            <person name="Vandepol N."/>
            <person name="Liber J."/>
            <person name="Desiro A."/>
            <person name="Na H."/>
            <person name="Kennedy M."/>
            <person name="Barry K."/>
            <person name="Grigoriev I.V."/>
            <person name="Miller A.N."/>
            <person name="O'Donnell K."/>
            <person name="Stajich J.E."/>
            <person name="Bonito G."/>
        </authorList>
    </citation>
    <scope>NUCLEOTIDE SEQUENCE [LARGE SCALE GENOMIC DNA]</scope>
    <source>
        <strain evidence="2 3">AD045</strain>
    </source>
</reference>
<gene>
    <name evidence="2" type="ORF">BGZ96_005670</name>
</gene>
<evidence type="ECO:0008006" key="4">
    <source>
        <dbReference type="Google" id="ProtNLM"/>
    </source>
</evidence>